<organism evidence="2 3">
    <name type="scientific">Phialocephala subalpina</name>
    <dbReference type="NCBI Taxonomy" id="576137"/>
    <lineage>
        <taxon>Eukaryota</taxon>
        <taxon>Fungi</taxon>
        <taxon>Dikarya</taxon>
        <taxon>Ascomycota</taxon>
        <taxon>Pezizomycotina</taxon>
        <taxon>Leotiomycetes</taxon>
        <taxon>Helotiales</taxon>
        <taxon>Mollisiaceae</taxon>
        <taxon>Phialocephala</taxon>
        <taxon>Phialocephala fortinii species complex</taxon>
    </lineage>
</organism>
<feature type="domain" description="Heterokaryon incompatibility" evidence="1">
    <location>
        <begin position="80"/>
        <end position="196"/>
    </location>
</feature>
<reference evidence="2 3" key="1">
    <citation type="submission" date="2016-03" db="EMBL/GenBank/DDBJ databases">
        <authorList>
            <person name="Ploux O."/>
        </authorList>
    </citation>
    <scope>NUCLEOTIDE SEQUENCE [LARGE SCALE GENOMIC DNA]</scope>
    <source>
        <strain evidence="2 3">UAMH 11012</strain>
    </source>
</reference>
<dbReference type="Pfam" id="PF06985">
    <property type="entry name" value="HET"/>
    <property type="match status" value="1"/>
</dbReference>
<dbReference type="AlphaFoldDB" id="A0A1L7XPX7"/>
<evidence type="ECO:0000259" key="1">
    <source>
        <dbReference type="Pfam" id="PF06985"/>
    </source>
</evidence>
<evidence type="ECO:0000313" key="3">
    <source>
        <dbReference type="Proteomes" id="UP000184330"/>
    </source>
</evidence>
<gene>
    <name evidence="2" type="ORF">PAC_17000</name>
</gene>
<proteinExistence type="predicted"/>
<sequence length="548" mass="62317">MESKDSTELTKRFPKLQEISDNGGGSLCFDFAQKCLKDCLDNHDLCRQSADRPFPTRVIFVGGGISSLRLIEDANIRVPYAALSYCWGDGVPMTSSIESIESRKSGILWTTLPSTMQDAVIVTHRLGISYLWIDALCIIQDSPEDWQAESSKMAQIYEGAQVTIAAVCSTTSTESFLISRPDRYTKPKTVLARGPNDERQCFKARETEKLLSTRVLNYTEHDLIWKCRTRMVCEGGYPAVAGKLGSEMEKTKPEYMFANPDDPRVGDPFRSWQLCVSEFTGRSLTYISDTLPALAGIADTVYQRTSSRYLAGIWEQNLLEDLQWRSFWPRDPPKYGSHPEYHRKNLNVPQYIAPTFSWASVNLAIDYNKYDFPSTKREDIVYEASVLESSCEIKGFNPFGEVSAGYILLEGPLFPQKIDAIWEDQDDQMRCRLCALDLEPSNDNCWINCVFPDLPLAEYSRLEGSKSVRRLTDGKKYFEPFQGVVQCLGIRRREDNLRVALILAESATVDGAFERLGIMYWNDKHNPEDLECIDYSWERAESKVVKIV</sequence>
<protein>
    <recommendedName>
        <fullName evidence="1">Heterokaryon incompatibility domain-containing protein</fullName>
    </recommendedName>
</protein>
<dbReference type="InterPro" id="IPR010730">
    <property type="entry name" value="HET"/>
</dbReference>
<evidence type="ECO:0000313" key="2">
    <source>
        <dbReference type="EMBL" id="CZR67101.1"/>
    </source>
</evidence>
<keyword evidence="3" id="KW-1185">Reference proteome</keyword>
<dbReference type="OrthoDB" id="5125733at2759"/>
<dbReference type="EMBL" id="FJOG01000041">
    <property type="protein sequence ID" value="CZR67101.1"/>
    <property type="molecule type" value="Genomic_DNA"/>
</dbReference>
<name>A0A1L7XPX7_9HELO</name>
<accession>A0A1L7XPX7</accession>
<dbReference type="PANTHER" id="PTHR33112">
    <property type="entry name" value="DOMAIN PROTEIN, PUTATIVE-RELATED"/>
    <property type="match status" value="1"/>
</dbReference>
<dbReference type="STRING" id="576137.A0A1L7XPX7"/>
<dbReference type="Proteomes" id="UP000184330">
    <property type="component" value="Unassembled WGS sequence"/>
</dbReference>
<dbReference type="PANTHER" id="PTHR33112:SF9">
    <property type="entry name" value="HETEROKARYON INCOMPATIBILITY DOMAIN-CONTAINING PROTEIN"/>
    <property type="match status" value="1"/>
</dbReference>